<dbReference type="PATRIC" id="fig|1229276.3.peg.1398"/>
<reference evidence="3" key="1">
    <citation type="submission" date="2014-04" db="EMBL/GenBank/DDBJ databases">
        <title>Whole-Genome optical mapping and complete genome sequence of Sphingobacterium deserti sp. nov., a new spaces isolated from desert in the west of China.</title>
        <authorList>
            <person name="Teng C."/>
            <person name="Zhou Z."/>
            <person name="Li X."/>
            <person name="Chen M."/>
            <person name="Lin M."/>
            <person name="Wang L."/>
            <person name="Su S."/>
            <person name="Zhang C."/>
            <person name="Zhang W."/>
        </authorList>
    </citation>
    <scope>NUCLEOTIDE SEQUENCE [LARGE SCALE GENOMIC DNA]</scope>
    <source>
        <strain evidence="3">ACCC05744</strain>
    </source>
</reference>
<dbReference type="OrthoDB" id="4547866at2"/>
<dbReference type="AlphaFoldDB" id="A0A0B8T4K8"/>
<dbReference type="SUPFAM" id="SSF52218">
    <property type="entry name" value="Flavoproteins"/>
    <property type="match status" value="1"/>
</dbReference>
<keyword evidence="1" id="KW-0812">Transmembrane</keyword>
<protein>
    <submittedName>
        <fullName evidence="2">Dialkylresorcinol condensing enzyme DarA</fullName>
    </submittedName>
</protein>
<gene>
    <name evidence="2" type="ORF">DI53_1353</name>
</gene>
<dbReference type="eggNOG" id="COG0716">
    <property type="taxonomic scope" value="Bacteria"/>
</dbReference>
<reference evidence="2 3" key="2">
    <citation type="journal article" date="2015" name="PLoS ONE">
        <title>Whole-Genome Optical Mapping and Finished Genome Sequence of Sphingobacterium deserti sp. nov., a New Species Isolated from the Western Desert of China.</title>
        <authorList>
            <person name="Teng C."/>
            <person name="Zhou Z."/>
            <person name="Molnar I."/>
            <person name="Li X."/>
            <person name="Tang R."/>
            <person name="Chen M."/>
            <person name="Wang L."/>
            <person name="Su S."/>
            <person name="Zhang W."/>
            <person name="Lin M."/>
        </authorList>
    </citation>
    <scope>NUCLEOTIDE SEQUENCE [LARGE SCALE GENOMIC DNA]</scope>
    <source>
        <strain evidence="3">ACCC05744</strain>
    </source>
</reference>
<accession>A0A0B8T4K8</accession>
<name>A0A0B8T4K8_9SPHI</name>
<evidence type="ECO:0000256" key="1">
    <source>
        <dbReference type="SAM" id="Phobius"/>
    </source>
</evidence>
<dbReference type="InterPro" id="IPR029039">
    <property type="entry name" value="Flavoprotein-like_sf"/>
</dbReference>
<keyword evidence="3" id="KW-1185">Reference proteome</keyword>
<keyword evidence="1" id="KW-1133">Transmembrane helix</keyword>
<feature type="transmembrane region" description="Helical" evidence="1">
    <location>
        <begin position="262"/>
        <end position="289"/>
    </location>
</feature>
<sequence>MKRVLFIYFSQSGQLEEIAKSIAKPFLADSTVEVDFYEIKMVHRFPFPWTSDAFFNTFPETFAQLPEEIHPPAAHFLETSYDLVILHYQVWYLTPSIPINSFLKSGYAKQMLTNRPVVTVSGSRNMWALAQDKIKILLQDNEALLVGNIALTDRHHNLVSVITIVDWMFSGKKRKAYGVFPKPGVSEIEIQGADKYGKVVLTFLKKGIFEGLQKQLVQLGAIDYRFFLVSMDQKGNRMFKIWSSLILKNPKKRRRLISLFKYYVVFAIYGISPIVYLIELLLYPLLYFLKYRRERQHYEGI</sequence>
<dbReference type="RefSeq" id="WP_037496973.1">
    <property type="nucleotide sequence ID" value="NZ_JJMU01000022.1"/>
</dbReference>
<comment type="caution">
    <text evidence="2">The sequence shown here is derived from an EMBL/GenBank/DDBJ whole genome shotgun (WGS) entry which is preliminary data.</text>
</comment>
<evidence type="ECO:0000313" key="3">
    <source>
        <dbReference type="Proteomes" id="UP000031802"/>
    </source>
</evidence>
<dbReference type="EMBL" id="JJMU01000022">
    <property type="protein sequence ID" value="KGE14853.1"/>
    <property type="molecule type" value="Genomic_DNA"/>
</dbReference>
<organism evidence="2 3">
    <name type="scientific">Sphingobacterium deserti</name>
    <dbReference type="NCBI Taxonomy" id="1229276"/>
    <lineage>
        <taxon>Bacteria</taxon>
        <taxon>Pseudomonadati</taxon>
        <taxon>Bacteroidota</taxon>
        <taxon>Sphingobacteriia</taxon>
        <taxon>Sphingobacteriales</taxon>
        <taxon>Sphingobacteriaceae</taxon>
        <taxon>Sphingobacterium</taxon>
    </lineage>
</organism>
<keyword evidence="1" id="KW-0472">Membrane</keyword>
<dbReference type="Proteomes" id="UP000031802">
    <property type="component" value="Unassembled WGS sequence"/>
</dbReference>
<dbReference type="Gene3D" id="3.40.50.360">
    <property type="match status" value="1"/>
</dbReference>
<evidence type="ECO:0000313" key="2">
    <source>
        <dbReference type="EMBL" id="KGE14853.1"/>
    </source>
</evidence>
<dbReference type="STRING" id="1229276.DI53_1353"/>
<proteinExistence type="predicted"/>